<dbReference type="Proteomes" id="UP000324209">
    <property type="component" value="Chromosome"/>
</dbReference>
<evidence type="ECO:0000256" key="3">
    <source>
        <dbReference type="ARBA" id="ARBA00038374"/>
    </source>
</evidence>
<dbReference type="EMBL" id="CP036150">
    <property type="protein sequence ID" value="QEN06617.1"/>
    <property type="molecule type" value="Genomic_DNA"/>
</dbReference>
<keyword evidence="1" id="KW-0645">Protease</keyword>
<protein>
    <submittedName>
        <fullName evidence="4">Peptidase U32</fullName>
    </submittedName>
</protein>
<dbReference type="AlphaFoldDB" id="A0A5C1QGN8"/>
<name>A0A5C1QGN8_9SPIO</name>
<dbReference type="Pfam" id="PF01136">
    <property type="entry name" value="Peptidase_U32"/>
    <property type="match status" value="2"/>
</dbReference>
<dbReference type="KEGG" id="ock:EXM22_00915"/>
<sequence length="623" mass="69759">MSRKFNGRSLELLAPAGTFDIYKSIIQSGCDAVYCGGQVLNMRMIRKGYNFSHEELKEAVQLAGEAGKKVYITVNSLIDDKEISQAEDYLGFLEEIQPHAIIVQDATILGVVKKMGLTLPLHSSVMMNVHNIEMIRFLERYGVEKVVLSREMSLQQVRLLAEQTDVELEYFTHGDMCVTHGSQCLYSSYLFGMSSNRGRCLKPCRWSYSREGHEDDKPFPLAVKDLNLYSHLGDMILAGVSSFKIEGRMRQKDFILSLVNRYGEALDRFLDDPLGGARADEADMDEFKKRDYSTAYAFGNPGMANINTRGEGSGQFYSTGKMFSLPTAEKEIPLSGSGKDVPLQTIDESLKMTVRVNTADQARLALGCGANRIYLTTEPFAPERPISFRELGALSRECHLQGCELFLALPRMTNGEQNDLIRSYFQKNPPVKGVLACHAGVFELIDSKKYGIICDTGMNLYNAGAVEFYTSVGATGWTSSLELPFDSLVSLPQEVKSRDCSSSGEVVLHGLPGVMYMDHDISGNREDCIELNTPVSRLTVRRDWWDRYHLIPHKELSLLPLLPELVNGGYRFFRLELQAYTLSDSETIMKAYRQALDEPSRAPEIFNALKPCSGGYTYGAHQF</sequence>
<evidence type="ECO:0000313" key="4">
    <source>
        <dbReference type="EMBL" id="QEN06617.1"/>
    </source>
</evidence>
<dbReference type="InterPro" id="IPR001539">
    <property type="entry name" value="Peptidase_U32"/>
</dbReference>
<reference evidence="4 5" key="1">
    <citation type="submission" date="2019-02" db="EMBL/GenBank/DDBJ databases">
        <title>Complete Genome Sequence and Methylome Analysis of free living Spirochaetas.</title>
        <authorList>
            <person name="Fomenkov A."/>
            <person name="Dubinina G."/>
            <person name="Leshcheva N."/>
            <person name="Mikheeva N."/>
            <person name="Grabovich M."/>
            <person name="Vincze T."/>
            <person name="Roberts R.J."/>
        </authorList>
    </citation>
    <scope>NUCLEOTIDE SEQUENCE [LARGE SCALE GENOMIC DNA]</scope>
    <source>
        <strain evidence="4 5">K2</strain>
    </source>
</reference>
<keyword evidence="2" id="KW-0378">Hydrolase</keyword>
<keyword evidence="5" id="KW-1185">Reference proteome</keyword>
<evidence type="ECO:0000313" key="5">
    <source>
        <dbReference type="Proteomes" id="UP000324209"/>
    </source>
</evidence>
<proteinExistence type="inferred from homology"/>
<dbReference type="PANTHER" id="PTHR30217:SF6">
    <property type="entry name" value="TRNA HYDROXYLATION PROTEIN P"/>
    <property type="match status" value="1"/>
</dbReference>
<accession>A0A5C1QGN8</accession>
<comment type="similarity">
    <text evidence="3">Belongs to the peptidase U32 family.</text>
</comment>
<evidence type="ECO:0000256" key="1">
    <source>
        <dbReference type="ARBA" id="ARBA00022670"/>
    </source>
</evidence>
<dbReference type="PANTHER" id="PTHR30217">
    <property type="entry name" value="PEPTIDASE U32 FAMILY"/>
    <property type="match status" value="1"/>
</dbReference>
<dbReference type="RefSeq" id="WP_149484700.1">
    <property type="nucleotide sequence ID" value="NZ_CP036150.1"/>
</dbReference>
<organism evidence="4 5">
    <name type="scientific">Oceanispirochaeta crateris</name>
    <dbReference type="NCBI Taxonomy" id="2518645"/>
    <lineage>
        <taxon>Bacteria</taxon>
        <taxon>Pseudomonadati</taxon>
        <taxon>Spirochaetota</taxon>
        <taxon>Spirochaetia</taxon>
        <taxon>Spirochaetales</taxon>
        <taxon>Spirochaetaceae</taxon>
        <taxon>Oceanispirochaeta</taxon>
    </lineage>
</organism>
<gene>
    <name evidence="4" type="ORF">EXM22_00915</name>
</gene>
<dbReference type="InterPro" id="IPR051454">
    <property type="entry name" value="RNA/ubiquinone_mod_enzymes"/>
</dbReference>
<evidence type="ECO:0000256" key="2">
    <source>
        <dbReference type="ARBA" id="ARBA00022801"/>
    </source>
</evidence>
<dbReference type="OrthoDB" id="9807498at2"/>